<organism evidence="2 3">
    <name type="scientific">Melipona bicolor</name>
    <dbReference type="NCBI Taxonomy" id="60889"/>
    <lineage>
        <taxon>Eukaryota</taxon>
        <taxon>Metazoa</taxon>
        <taxon>Ecdysozoa</taxon>
        <taxon>Arthropoda</taxon>
        <taxon>Hexapoda</taxon>
        <taxon>Insecta</taxon>
        <taxon>Pterygota</taxon>
        <taxon>Neoptera</taxon>
        <taxon>Endopterygota</taxon>
        <taxon>Hymenoptera</taxon>
        <taxon>Apocrita</taxon>
        <taxon>Aculeata</taxon>
        <taxon>Apoidea</taxon>
        <taxon>Anthophila</taxon>
        <taxon>Apidae</taxon>
        <taxon>Melipona</taxon>
    </lineage>
</organism>
<dbReference type="AlphaFoldDB" id="A0AA40KWV3"/>
<reference evidence="2" key="1">
    <citation type="submission" date="2021-10" db="EMBL/GenBank/DDBJ databases">
        <title>Melipona bicolor Genome sequencing and assembly.</title>
        <authorList>
            <person name="Araujo N.S."/>
            <person name="Arias M.C."/>
        </authorList>
    </citation>
    <scope>NUCLEOTIDE SEQUENCE</scope>
    <source>
        <strain evidence="2">USP_2M_L1-L4_2017</strain>
        <tissue evidence="2">Whole body</tissue>
    </source>
</reference>
<evidence type="ECO:0000313" key="2">
    <source>
        <dbReference type="EMBL" id="KAK1135890.1"/>
    </source>
</evidence>
<feature type="compositionally biased region" description="Basic and acidic residues" evidence="1">
    <location>
        <begin position="97"/>
        <end position="114"/>
    </location>
</feature>
<sequence length="136" mass="15284">MFDRRAEKWVEIEDVEQTVENVTESIISSLTVFWAVCFADALLLRLAIRNLLWIRDSGIAASASCRFSAPSPVALGSLFFLQQFCSFLRPRLAFTTDRNRGDKDLDAIDSEKKSGQGYGPEGMASRCRNLGKETER</sequence>
<dbReference type="EMBL" id="JAHYIQ010000001">
    <property type="protein sequence ID" value="KAK1135890.1"/>
    <property type="molecule type" value="Genomic_DNA"/>
</dbReference>
<dbReference type="Proteomes" id="UP001177670">
    <property type="component" value="Unassembled WGS sequence"/>
</dbReference>
<accession>A0AA40KWV3</accession>
<gene>
    <name evidence="2" type="ORF">K0M31_000462</name>
</gene>
<evidence type="ECO:0000256" key="1">
    <source>
        <dbReference type="SAM" id="MobiDB-lite"/>
    </source>
</evidence>
<comment type="caution">
    <text evidence="2">The sequence shown here is derived from an EMBL/GenBank/DDBJ whole genome shotgun (WGS) entry which is preliminary data.</text>
</comment>
<evidence type="ECO:0000313" key="3">
    <source>
        <dbReference type="Proteomes" id="UP001177670"/>
    </source>
</evidence>
<name>A0AA40KWV3_9HYME</name>
<keyword evidence="3" id="KW-1185">Reference proteome</keyword>
<proteinExistence type="predicted"/>
<feature type="region of interest" description="Disordered" evidence="1">
    <location>
        <begin position="97"/>
        <end position="136"/>
    </location>
</feature>
<protein>
    <submittedName>
        <fullName evidence="2">Uncharacterized protein</fullName>
    </submittedName>
</protein>